<dbReference type="CDD" id="cd00067">
    <property type="entry name" value="GAL4"/>
    <property type="match status" value="1"/>
</dbReference>
<reference evidence="8" key="1">
    <citation type="submission" date="2023-08" db="EMBL/GenBank/DDBJ databases">
        <title>Black Yeasts Isolated from many extreme environments.</title>
        <authorList>
            <person name="Coleine C."/>
            <person name="Stajich J.E."/>
            <person name="Selbmann L."/>
        </authorList>
    </citation>
    <scope>NUCLEOTIDE SEQUENCE</scope>
    <source>
        <strain evidence="8">CCFEE 5401</strain>
    </source>
</reference>
<evidence type="ECO:0000256" key="2">
    <source>
        <dbReference type="ARBA" id="ARBA00022723"/>
    </source>
</evidence>
<dbReference type="InterPro" id="IPR036864">
    <property type="entry name" value="Zn2-C6_fun-type_DNA-bd_sf"/>
</dbReference>
<evidence type="ECO:0000256" key="4">
    <source>
        <dbReference type="ARBA" id="ARBA00023163"/>
    </source>
</evidence>
<evidence type="ECO:0000259" key="7">
    <source>
        <dbReference type="PROSITE" id="PS50048"/>
    </source>
</evidence>
<evidence type="ECO:0000256" key="6">
    <source>
        <dbReference type="SAM" id="MobiDB-lite"/>
    </source>
</evidence>
<dbReference type="InterPro" id="IPR050815">
    <property type="entry name" value="TF_fung"/>
</dbReference>
<dbReference type="InterPro" id="IPR007219">
    <property type="entry name" value="XnlR_reg_dom"/>
</dbReference>
<keyword evidence="2" id="KW-0479">Metal-binding</keyword>
<evidence type="ECO:0000256" key="1">
    <source>
        <dbReference type="ARBA" id="ARBA00004123"/>
    </source>
</evidence>
<keyword evidence="4" id="KW-0804">Transcription</keyword>
<dbReference type="PANTHER" id="PTHR47338:SF20">
    <property type="entry name" value="ZN(II)2CYS6 TRANSCRIPTION FACTOR (EUROFUNG)"/>
    <property type="match status" value="1"/>
</dbReference>
<dbReference type="InterPro" id="IPR001138">
    <property type="entry name" value="Zn2Cys6_DnaBD"/>
</dbReference>
<sequence length="630" mass="69581">MSSVPASPGPYFNALAQKRPAPDDSEEDGRSVRSNNVSLVATNMDLEPSLHQHSIINSNLVSTQALATQACSTCKRQKRRCDKSLPQCSLCIRIGRPCNYTDEARATAPSSEDFVALRREVAELRGLLSHDAQPAAYSTSGSDAYFSSNDSYNADHGSGPNNTATANGQMLAPVVSQNAPSSLPLYFLDNDVFKYSRLQIQMPYIKPPSSILASLGNSLELRIVIEHYFSTVHMYFPIISKIRLYQHLANPMHEPGADIALLFSAMKLACYELADGEAPQTQLYHDVKSAYAYIESQDGLSVQLIQSLLLIALYEIGHAIYPAAYLSVGHAARLGHAMGIHERDVPQILQRPTTWTEQEERRRVWWAVVLLDRFVNIGSRGKPFASADPSLDTHLPTDDSSWDQGLMLVAAPLALSASPTTRASAYARQCQAAHLLGKILHHISDTTLPLDYRFEEAIQLNKTTRALALLLPNSTGDDESSQFPAFYSSIAISYSALLTLYDAYSCTSHAIPNGPETQLQMQNLAIEGMREFSNLVRGLAGHVKTLIEREGLEQLPVFVIEAFYQAAANYAWYVRESSDPECGVRLGELKEVLGLCDRRWRVAGRYHGFVCEVWERGEFGTAMVRVEGEG</sequence>
<feature type="domain" description="Zn(2)-C6 fungal-type" evidence="7">
    <location>
        <begin position="70"/>
        <end position="100"/>
    </location>
</feature>
<organism evidence="8 9">
    <name type="scientific">Meristemomyces frigidus</name>
    <dbReference type="NCBI Taxonomy" id="1508187"/>
    <lineage>
        <taxon>Eukaryota</taxon>
        <taxon>Fungi</taxon>
        <taxon>Dikarya</taxon>
        <taxon>Ascomycota</taxon>
        <taxon>Pezizomycotina</taxon>
        <taxon>Dothideomycetes</taxon>
        <taxon>Dothideomycetidae</taxon>
        <taxon>Mycosphaerellales</taxon>
        <taxon>Teratosphaeriaceae</taxon>
        <taxon>Meristemomyces</taxon>
    </lineage>
</organism>
<dbReference type="AlphaFoldDB" id="A0AAN7TQA4"/>
<dbReference type="PROSITE" id="PS50048">
    <property type="entry name" value="ZN2_CY6_FUNGAL_2"/>
    <property type="match status" value="1"/>
</dbReference>
<keyword evidence="5" id="KW-0539">Nucleus</keyword>
<accession>A0AAN7TQA4</accession>
<comment type="subcellular location">
    <subcellularLocation>
        <location evidence="1">Nucleus</location>
    </subcellularLocation>
</comment>
<dbReference type="Pfam" id="PF04082">
    <property type="entry name" value="Fungal_trans"/>
    <property type="match status" value="1"/>
</dbReference>
<evidence type="ECO:0000256" key="3">
    <source>
        <dbReference type="ARBA" id="ARBA00023015"/>
    </source>
</evidence>
<keyword evidence="3" id="KW-0805">Transcription regulation</keyword>
<dbReference type="GO" id="GO:0005634">
    <property type="term" value="C:nucleus"/>
    <property type="evidence" value="ECO:0007669"/>
    <property type="project" value="UniProtKB-SubCell"/>
</dbReference>
<dbReference type="SUPFAM" id="SSF57701">
    <property type="entry name" value="Zn2/Cys6 DNA-binding domain"/>
    <property type="match status" value="1"/>
</dbReference>
<dbReference type="PROSITE" id="PS00463">
    <property type="entry name" value="ZN2_CY6_FUNGAL_1"/>
    <property type="match status" value="1"/>
</dbReference>
<gene>
    <name evidence="8" type="ORF">LTR62_003072</name>
</gene>
<dbReference type="GO" id="GO:0008270">
    <property type="term" value="F:zinc ion binding"/>
    <property type="evidence" value="ECO:0007669"/>
    <property type="project" value="InterPro"/>
</dbReference>
<dbReference type="Proteomes" id="UP001310890">
    <property type="component" value="Unassembled WGS sequence"/>
</dbReference>
<dbReference type="GO" id="GO:0003677">
    <property type="term" value="F:DNA binding"/>
    <property type="evidence" value="ECO:0007669"/>
    <property type="project" value="InterPro"/>
</dbReference>
<dbReference type="CDD" id="cd12148">
    <property type="entry name" value="fungal_TF_MHR"/>
    <property type="match status" value="1"/>
</dbReference>
<dbReference type="EMBL" id="JAVRRL010000020">
    <property type="protein sequence ID" value="KAK5113949.1"/>
    <property type="molecule type" value="Genomic_DNA"/>
</dbReference>
<dbReference type="SMART" id="SM00066">
    <property type="entry name" value="GAL4"/>
    <property type="match status" value="1"/>
</dbReference>
<feature type="region of interest" description="Disordered" evidence="6">
    <location>
        <begin position="1"/>
        <end position="32"/>
    </location>
</feature>
<dbReference type="SMART" id="SM00906">
    <property type="entry name" value="Fungal_trans"/>
    <property type="match status" value="1"/>
</dbReference>
<name>A0AAN7TQA4_9PEZI</name>
<evidence type="ECO:0000256" key="5">
    <source>
        <dbReference type="ARBA" id="ARBA00023242"/>
    </source>
</evidence>
<dbReference type="GO" id="GO:0006351">
    <property type="term" value="P:DNA-templated transcription"/>
    <property type="evidence" value="ECO:0007669"/>
    <property type="project" value="InterPro"/>
</dbReference>
<evidence type="ECO:0000313" key="8">
    <source>
        <dbReference type="EMBL" id="KAK5113949.1"/>
    </source>
</evidence>
<evidence type="ECO:0000313" key="9">
    <source>
        <dbReference type="Proteomes" id="UP001310890"/>
    </source>
</evidence>
<dbReference type="GO" id="GO:0000981">
    <property type="term" value="F:DNA-binding transcription factor activity, RNA polymerase II-specific"/>
    <property type="evidence" value="ECO:0007669"/>
    <property type="project" value="InterPro"/>
</dbReference>
<comment type="caution">
    <text evidence="8">The sequence shown here is derived from an EMBL/GenBank/DDBJ whole genome shotgun (WGS) entry which is preliminary data.</text>
</comment>
<proteinExistence type="predicted"/>
<dbReference type="Pfam" id="PF00172">
    <property type="entry name" value="Zn_clus"/>
    <property type="match status" value="1"/>
</dbReference>
<dbReference type="PANTHER" id="PTHR47338">
    <property type="entry name" value="ZN(II)2CYS6 TRANSCRIPTION FACTOR (EUROFUNG)-RELATED"/>
    <property type="match status" value="1"/>
</dbReference>
<protein>
    <recommendedName>
        <fullName evidence="7">Zn(2)-C6 fungal-type domain-containing protein</fullName>
    </recommendedName>
</protein>
<dbReference type="Gene3D" id="4.10.240.10">
    <property type="entry name" value="Zn(2)-C6 fungal-type DNA-binding domain"/>
    <property type="match status" value="1"/>
</dbReference>